<dbReference type="Gramene" id="rna-AYBTSS11_LOCUS8206">
    <property type="protein sequence ID" value="CAJ1937771.1"/>
    <property type="gene ID" value="gene-AYBTSS11_LOCUS8206"/>
</dbReference>
<dbReference type="EMBL" id="OY731400">
    <property type="protein sequence ID" value="CAJ1937771.1"/>
    <property type="molecule type" value="Genomic_DNA"/>
</dbReference>
<accession>A0AA86S3A6</accession>
<proteinExistence type="predicted"/>
<reference evidence="2" key="1">
    <citation type="submission" date="2023-10" db="EMBL/GenBank/DDBJ databases">
        <authorList>
            <person name="Domelevo Entfellner J.-B."/>
        </authorList>
    </citation>
    <scope>NUCLEOTIDE SEQUENCE</scope>
</reference>
<dbReference type="Proteomes" id="UP001189624">
    <property type="component" value="Chromosome 3"/>
</dbReference>
<sequence length="123" mass="13617">MKVTQQAKRLSFFVCVQVPIGQELWVKASRYSTCLSVGISLKKEKIYVPPVVKPLVTLPPIRVPPKVSYPPKVSTPNEFNSDSQLLEERVEKVQGQNVSRKARVRERGKAGAGSHCDSSGNLL</sequence>
<gene>
    <name evidence="2" type="ORF">AYBTSS11_LOCUS8206</name>
</gene>
<evidence type="ECO:0000313" key="2">
    <source>
        <dbReference type="EMBL" id="CAJ1937771.1"/>
    </source>
</evidence>
<evidence type="ECO:0000313" key="3">
    <source>
        <dbReference type="Proteomes" id="UP001189624"/>
    </source>
</evidence>
<keyword evidence="3" id="KW-1185">Reference proteome</keyword>
<feature type="region of interest" description="Disordered" evidence="1">
    <location>
        <begin position="91"/>
        <end position="123"/>
    </location>
</feature>
<evidence type="ECO:0000256" key="1">
    <source>
        <dbReference type="SAM" id="MobiDB-lite"/>
    </source>
</evidence>
<organism evidence="2 3">
    <name type="scientific">Sphenostylis stenocarpa</name>
    <dbReference type="NCBI Taxonomy" id="92480"/>
    <lineage>
        <taxon>Eukaryota</taxon>
        <taxon>Viridiplantae</taxon>
        <taxon>Streptophyta</taxon>
        <taxon>Embryophyta</taxon>
        <taxon>Tracheophyta</taxon>
        <taxon>Spermatophyta</taxon>
        <taxon>Magnoliopsida</taxon>
        <taxon>eudicotyledons</taxon>
        <taxon>Gunneridae</taxon>
        <taxon>Pentapetalae</taxon>
        <taxon>rosids</taxon>
        <taxon>fabids</taxon>
        <taxon>Fabales</taxon>
        <taxon>Fabaceae</taxon>
        <taxon>Papilionoideae</taxon>
        <taxon>50 kb inversion clade</taxon>
        <taxon>NPAAA clade</taxon>
        <taxon>indigoferoid/millettioid clade</taxon>
        <taxon>Phaseoleae</taxon>
        <taxon>Sphenostylis</taxon>
    </lineage>
</organism>
<name>A0AA86S3A6_9FABA</name>
<dbReference type="AlphaFoldDB" id="A0AA86S3A6"/>
<protein>
    <submittedName>
        <fullName evidence="2">Uncharacterized protein</fullName>
    </submittedName>
</protein>